<evidence type="ECO:0000313" key="3">
    <source>
        <dbReference type="Proteomes" id="UP001142648"/>
    </source>
</evidence>
<dbReference type="Proteomes" id="UP001142648">
    <property type="component" value="Unassembled WGS sequence"/>
</dbReference>
<dbReference type="InterPro" id="IPR010982">
    <property type="entry name" value="Lambda_DNA-bd_dom_sf"/>
</dbReference>
<comment type="caution">
    <text evidence="2">The sequence shown here is derived from an EMBL/GenBank/DDBJ whole genome shotgun (WGS) entry which is preliminary data.</text>
</comment>
<sequence length="82" mass="8712">MDSLAFQLSGHSCVAARGLLNISREELASLAGISLSSLRRLEQGEKVSDYVIDRVLKALRAEGIHFIGSGTAPELVSKTLSA</sequence>
<dbReference type="Gene3D" id="1.10.260.40">
    <property type="entry name" value="lambda repressor-like DNA-binding domains"/>
    <property type="match status" value="1"/>
</dbReference>
<accession>A0A9X2VYA9</accession>
<dbReference type="PROSITE" id="PS50943">
    <property type="entry name" value="HTH_CROC1"/>
    <property type="match status" value="1"/>
</dbReference>
<dbReference type="InterPro" id="IPR001387">
    <property type="entry name" value="Cro/C1-type_HTH"/>
</dbReference>
<dbReference type="CDD" id="cd00093">
    <property type="entry name" value="HTH_XRE"/>
    <property type="match status" value="1"/>
</dbReference>
<keyword evidence="3" id="KW-1185">Reference proteome</keyword>
<protein>
    <submittedName>
        <fullName evidence="2">Helix-turn-helix transcriptional regulator</fullName>
    </submittedName>
</protein>
<dbReference type="Pfam" id="PF01381">
    <property type="entry name" value="HTH_3"/>
    <property type="match status" value="1"/>
</dbReference>
<dbReference type="EMBL" id="JAOAMV010000001">
    <property type="protein sequence ID" value="MCT2557543.1"/>
    <property type="molecule type" value="Genomic_DNA"/>
</dbReference>
<organism evidence="2 3">
    <name type="scientific">Tsuneonella litorea</name>
    <dbReference type="NCBI Taxonomy" id="2976475"/>
    <lineage>
        <taxon>Bacteria</taxon>
        <taxon>Pseudomonadati</taxon>
        <taxon>Pseudomonadota</taxon>
        <taxon>Alphaproteobacteria</taxon>
        <taxon>Sphingomonadales</taxon>
        <taxon>Erythrobacteraceae</taxon>
        <taxon>Tsuneonella</taxon>
    </lineage>
</organism>
<dbReference type="RefSeq" id="WP_259960320.1">
    <property type="nucleotide sequence ID" value="NZ_JAOAMV010000001.1"/>
</dbReference>
<evidence type="ECO:0000259" key="1">
    <source>
        <dbReference type="PROSITE" id="PS50943"/>
    </source>
</evidence>
<feature type="domain" description="HTH cro/C1-type" evidence="1">
    <location>
        <begin position="15"/>
        <end position="66"/>
    </location>
</feature>
<evidence type="ECO:0000313" key="2">
    <source>
        <dbReference type="EMBL" id="MCT2557543.1"/>
    </source>
</evidence>
<name>A0A9X2VYA9_9SPHN</name>
<dbReference type="GO" id="GO:0003677">
    <property type="term" value="F:DNA binding"/>
    <property type="evidence" value="ECO:0007669"/>
    <property type="project" value="InterPro"/>
</dbReference>
<proteinExistence type="predicted"/>
<dbReference type="AlphaFoldDB" id="A0A9X2VYA9"/>
<dbReference type="SUPFAM" id="SSF47413">
    <property type="entry name" value="lambda repressor-like DNA-binding domains"/>
    <property type="match status" value="1"/>
</dbReference>
<gene>
    <name evidence="2" type="ORF">N0B51_00965</name>
</gene>
<reference evidence="2" key="1">
    <citation type="submission" date="2022-09" db="EMBL/GenBank/DDBJ databases">
        <title>The genome sequence of Tsuneonella sp. YG55.</title>
        <authorList>
            <person name="Liu Y."/>
        </authorList>
    </citation>
    <scope>NUCLEOTIDE SEQUENCE</scope>
    <source>
        <strain evidence="2">YG55</strain>
    </source>
</reference>